<dbReference type="EMBL" id="JAUPEV010000016">
    <property type="protein sequence ID" value="MDO7253873.1"/>
    <property type="molecule type" value="Genomic_DNA"/>
</dbReference>
<name>A0AA90STB3_9HELI</name>
<keyword evidence="4" id="KW-1185">Reference proteome</keyword>
<evidence type="ECO:0000313" key="2">
    <source>
        <dbReference type="EMBL" id="MDP2539809.1"/>
    </source>
</evidence>
<proteinExistence type="predicted"/>
<dbReference type="AlphaFoldDB" id="A0AA90STB3"/>
<evidence type="ECO:0000313" key="4">
    <source>
        <dbReference type="Proteomes" id="UP001240777"/>
    </source>
</evidence>
<gene>
    <name evidence="1" type="ORF">Q5I04_08150</name>
    <name evidence="2" type="ORF">Q5I06_08490</name>
</gene>
<comment type="caution">
    <text evidence="2">The sequence shown here is derived from an EMBL/GenBank/DDBJ whole genome shotgun (WGS) entry which is preliminary data.</text>
</comment>
<organism evidence="2 3">
    <name type="scientific">Helicobacter cappadocius</name>
    <dbReference type="NCBI Taxonomy" id="3063998"/>
    <lineage>
        <taxon>Bacteria</taxon>
        <taxon>Pseudomonadati</taxon>
        <taxon>Campylobacterota</taxon>
        <taxon>Epsilonproteobacteria</taxon>
        <taxon>Campylobacterales</taxon>
        <taxon>Helicobacteraceae</taxon>
        <taxon>Helicobacter</taxon>
    </lineage>
</organism>
<protein>
    <submittedName>
        <fullName evidence="2">Uncharacterized protein</fullName>
    </submittedName>
</protein>
<dbReference type="Proteomes" id="UP001240777">
    <property type="component" value="Unassembled WGS sequence"/>
</dbReference>
<accession>A0AA90STB3</accession>
<reference evidence="1 3" key="3">
    <citation type="journal article" date="2024" name="Syst. Appl. Microbiol.">
        <title>Helicobacter cappadocius sp. nov., from lizards: The first psychrotrophic Helicobacter species.</title>
        <authorList>
            <person name="Aydin F."/>
            <person name="Tarhane S."/>
            <person name="Karakaya E."/>
            <person name="Abay S."/>
            <person name="Kayman T."/>
            <person name="Guran O."/>
            <person name="Bozkurt E."/>
            <person name="Uzum N."/>
            <person name="Avci A."/>
            <person name="Olgun K."/>
            <person name="Jablonski D."/>
            <person name="Guran C."/>
            <person name="Burcin Saticioglu I."/>
        </authorList>
    </citation>
    <scope>NUCLEOTIDE SEQUENCE [LARGE SCALE GENOMIC DNA]</scope>
    <source>
        <strain evidence="1">Faydin-H75</strain>
        <strain evidence="3">faydin-H76</strain>
    </source>
</reference>
<dbReference type="Proteomes" id="UP001177258">
    <property type="component" value="Unassembled WGS sequence"/>
</dbReference>
<reference evidence="1" key="2">
    <citation type="submission" date="2023-07" db="EMBL/GenBank/DDBJ databases">
        <authorList>
            <person name="Aydin F."/>
            <person name="Tarhane S."/>
            <person name="Saticioglu I.B."/>
            <person name="Karakaya E."/>
            <person name="Abay S."/>
            <person name="Guran O."/>
            <person name="Bozkurt E."/>
            <person name="Uzum N."/>
            <person name="Olgun K."/>
            <person name="Jablonski D."/>
        </authorList>
    </citation>
    <scope>NUCLEOTIDE SEQUENCE</scope>
    <source>
        <strain evidence="1">Faydin-H75</strain>
    </source>
</reference>
<reference evidence="2 4" key="1">
    <citation type="submission" date="2023-07" db="EMBL/GenBank/DDBJ databases">
        <title>Unpublished Manusciprt.</title>
        <authorList>
            <person name="Aydin F."/>
            <person name="Tarhane S."/>
            <person name="Saticioglu I.B."/>
            <person name="Karakaya E."/>
            <person name="Abay S."/>
            <person name="Guran O."/>
            <person name="Bozkurt E."/>
            <person name="Uzum N."/>
            <person name="Olgun K."/>
            <person name="Jablonski D."/>
        </authorList>
    </citation>
    <scope>NUCLEOTIDE SEQUENCE</scope>
    <source>
        <strain evidence="4">faydin-H75</strain>
        <strain evidence="2">Faydin-H76</strain>
    </source>
</reference>
<evidence type="ECO:0000313" key="3">
    <source>
        <dbReference type="Proteomes" id="UP001177258"/>
    </source>
</evidence>
<evidence type="ECO:0000313" key="1">
    <source>
        <dbReference type="EMBL" id="MDO7253873.1"/>
    </source>
</evidence>
<dbReference type="EMBL" id="JAUYZK010000018">
    <property type="protein sequence ID" value="MDP2539809.1"/>
    <property type="molecule type" value="Genomic_DNA"/>
</dbReference>
<sequence length="55" mass="6273">MRHLKPISSVFGFDRGTPIDRVYTADFLNKNFKHIKGVVCEIAESTYTRQWGGGK</sequence>
<dbReference type="RefSeq" id="WP_305517711.1">
    <property type="nucleotide sequence ID" value="NZ_JAUPEV010000016.1"/>
</dbReference>